<comment type="similarity">
    <text evidence="2">Belongs to the short-chain dehydrogenases/reductases (SDR) family.</text>
</comment>
<accession>A0ABT7DU58</accession>
<dbReference type="PANTHER" id="PTHR43658:SF8">
    <property type="entry name" value="17-BETA-HYDROXYSTEROID DEHYDROGENASE 14-RELATED"/>
    <property type="match status" value="1"/>
</dbReference>
<evidence type="ECO:0000256" key="1">
    <source>
        <dbReference type="ARBA" id="ARBA00023002"/>
    </source>
</evidence>
<dbReference type="PROSITE" id="PS00061">
    <property type="entry name" value="ADH_SHORT"/>
    <property type="match status" value="1"/>
</dbReference>
<gene>
    <name evidence="3" type="ORF">PZA18_05970</name>
</gene>
<organism evidence="3 4">
    <name type="scientific">Parachitinimonas caeni</name>
    <dbReference type="NCBI Taxonomy" id="3031301"/>
    <lineage>
        <taxon>Bacteria</taxon>
        <taxon>Pseudomonadati</taxon>
        <taxon>Pseudomonadota</taxon>
        <taxon>Betaproteobacteria</taxon>
        <taxon>Neisseriales</taxon>
        <taxon>Chitinibacteraceae</taxon>
        <taxon>Parachitinimonas</taxon>
    </lineage>
</organism>
<dbReference type="PANTHER" id="PTHR43658">
    <property type="entry name" value="SHORT-CHAIN DEHYDROGENASE/REDUCTASE"/>
    <property type="match status" value="1"/>
</dbReference>
<comment type="caution">
    <text evidence="3">The sequence shown here is derived from an EMBL/GenBank/DDBJ whole genome shotgun (WGS) entry which is preliminary data.</text>
</comment>
<keyword evidence="1" id="KW-0560">Oxidoreductase</keyword>
<dbReference type="InterPro" id="IPR002347">
    <property type="entry name" value="SDR_fam"/>
</dbReference>
<dbReference type="SUPFAM" id="SSF51735">
    <property type="entry name" value="NAD(P)-binding Rossmann-fold domains"/>
    <property type="match status" value="1"/>
</dbReference>
<dbReference type="PRINTS" id="PR00081">
    <property type="entry name" value="GDHRDH"/>
</dbReference>
<sequence>MQIENQSFVVSGGASGLGGAVVRMLSAAGAKVVIADVNAAAGEALAQEVGAVFVSTNVTDEASAQAAIDTAVARHGKLDGLVNCAGVAPGERVVGREGPHLLANFQRVIDINLVGSFNMMRLAAYAMSKNTPNAGGERGVVINTASIAGYEGQIGQAAYAASKAGVIGMTLPAARELAKLGIRVVTIAPGIFKTPMMASMSQEIQDSLGAQTPFPARLGEPDEYAALVRHVFENAMINGETIRLDGALRLAPR</sequence>
<evidence type="ECO:0000313" key="4">
    <source>
        <dbReference type="Proteomes" id="UP001172778"/>
    </source>
</evidence>
<dbReference type="InterPro" id="IPR020904">
    <property type="entry name" value="Sc_DH/Rdtase_CS"/>
</dbReference>
<protein>
    <submittedName>
        <fullName evidence="3">SDR family NAD(P)-dependent oxidoreductase</fullName>
    </submittedName>
</protein>
<keyword evidence="4" id="KW-1185">Reference proteome</keyword>
<evidence type="ECO:0000313" key="3">
    <source>
        <dbReference type="EMBL" id="MDK2123592.1"/>
    </source>
</evidence>
<name>A0ABT7DU58_9NEIS</name>
<dbReference type="PRINTS" id="PR00080">
    <property type="entry name" value="SDRFAMILY"/>
</dbReference>
<dbReference type="Pfam" id="PF00106">
    <property type="entry name" value="adh_short"/>
    <property type="match status" value="1"/>
</dbReference>
<dbReference type="Proteomes" id="UP001172778">
    <property type="component" value="Unassembled WGS sequence"/>
</dbReference>
<dbReference type="Gene3D" id="3.40.50.720">
    <property type="entry name" value="NAD(P)-binding Rossmann-like Domain"/>
    <property type="match status" value="1"/>
</dbReference>
<dbReference type="InterPro" id="IPR036291">
    <property type="entry name" value="NAD(P)-bd_dom_sf"/>
</dbReference>
<evidence type="ECO:0000256" key="2">
    <source>
        <dbReference type="RuleBase" id="RU000363"/>
    </source>
</evidence>
<reference evidence="3" key="1">
    <citation type="submission" date="2023-03" db="EMBL/GenBank/DDBJ databases">
        <title>Chitinimonas shenzhenensis gen. nov., sp. nov., a novel member of family Burkholderiaceae isolated from activated sludge collected in Shen Zhen, China.</title>
        <authorList>
            <person name="Wang X."/>
        </authorList>
    </citation>
    <scope>NUCLEOTIDE SEQUENCE</scope>
    <source>
        <strain evidence="3">DQS-5</strain>
    </source>
</reference>
<dbReference type="EMBL" id="JARRAF010000005">
    <property type="protein sequence ID" value="MDK2123592.1"/>
    <property type="molecule type" value="Genomic_DNA"/>
</dbReference>
<dbReference type="RefSeq" id="WP_284099892.1">
    <property type="nucleotide sequence ID" value="NZ_JARRAF010000005.1"/>
</dbReference>
<proteinExistence type="inferred from homology"/>